<dbReference type="PANTHER" id="PTHR15854">
    <property type="entry name" value="THAP4 PROTEIN"/>
    <property type="match status" value="1"/>
</dbReference>
<feature type="compositionally biased region" description="Basic and acidic residues" evidence="2">
    <location>
        <begin position="167"/>
        <end position="176"/>
    </location>
</feature>
<evidence type="ECO:0000259" key="3">
    <source>
        <dbReference type="Pfam" id="PF08768"/>
    </source>
</evidence>
<reference evidence="4" key="1">
    <citation type="submission" date="2019-03" db="EMBL/GenBank/DDBJ databases">
        <title>Genome sequencing and reference-guided assembly of Black Bengal Goat (Capra hircus).</title>
        <authorList>
            <person name="Siddiki A.Z."/>
            <person name="Baten A."/>
            <person name="Billah M."/>
            <person name="Alam M.A.U."/>
            <person name="Shawrob K.S.M."/>
            <person name="Saha S."/>
            <person name="Chowdhury M."/>
            <person name="Rahman A.H."/>
            <person name="Stear M."/>
            <person name="Miah G."/>
            <person name="Das G.B."/>
            <person name="Hossain M.M."/>
            <person name="Kumkum M."/>
            <person name="Islam M.S."/>
            <person name="Mollah A.M."/>
            <person name="Ahsan A."/>
            <person name="Tusar F."/>
            <person name="Khan M.K.I."/>
        </authorList>
    </citation>
    <scope>NUCLEOTIDE SEQUENCE [LARGE SCALE GENOMIC DNA]</scope>
</reference>
<proteinExistence type="predicted"/>
<comment type="catalytic activity">
    <reaction evidence="1">
        <text>peroxynitrite = nitrate</text>
        <dbReference type="Rhea" id="RHEA:63116"/>
        <dbReference type="ChEBI" id="CHEBI:17632"/>
        <dbReference type="ChEBI" id="CHEBI:25941"/>
    </reaction>
    <physiologicalReaction direction="left-to-right" evidence="1">
        <dbReference type="Rhea" id="RHEA:63117"/>
    </physiologicalReaction>
</comment>
<feature type="domain" description="THAP4-like heme-binding" evidence="3">
    <location>
        <begin position="100"/>
        <end position="180"/>
    </location>
</feature>
<evidence type="ECO:0000313" key="4">
    <source>
        <dbReference type="Ensembl" id="ENSCHIP00010003503.1"/>
    </source>
</evidence>
<dbReference type="SUPFAM" id="SSF50814">
    <property type="entry name" value="Lipocalins"/>
    <property type="match status" value="1"/>
</dbReference>
<sequence length="453" mass="48884">MDLTVLVGAQTEERGRCWRALGGHALRESTVQAGLAVGEETRVSGGRPHSPHVSTVSFTCLYRVAPHVRWVRRGWPAAPAHALLGTGCRGSTVASRSRFSAFHPDTRKPMHRECGFIRLQPDTNKVAFVSAQNTGIVEVEEGEVNGQELCIASHSIARISFAKEPHVEQGQEEIRSRGKGRWPVSPREPLERRAPRAARLCLHVGAQACNACAVSCQITRKFRLNSEGKLEQTVSMATTTQPLTQHLHVTYKKWNLPHTHWPSPHAHQHGPHARGACALSHLVAEASHGEFHTVLFETLQPVCKSEKSLSLLLHGSASAAPSSFLFRPLGGGGGTAGFTRSVSRHGARAAMPRAGVRAAATRLSHTQGHRRRGRWSCQCLVCEELKAAGVPPGPGLSPGPHSGPAPRLGQSSSPSLRGVLSSPSPHLGSPWWGSAKVVNLRLQEAPSFRVQGR</sequence>
<dbReference type="PANTHER" id="PTHR15854:SF4">
    <property type="entry name" value="PEROXYNITRITE ISOMERASE THAP4"/>
    <property type="match status" value="1"/>
</dbReference>
<name>A0A8C2NFI1_CAPHI</name>
<dbReference type="InterPro" id="IPR014878">
    <property type="entry name" value="THAP4-like_heme-bd"/>
</dbReference>
<feature type="region of interest" description="Disordered" evidence="2">
    <location>
        <begin position="392"/>
        <end position="430"/>
    </location>
</feature>
<dbReference type="InterPro" id="IPR012674">
    <property type="entry name" value="Calycin"/>
</dbReference>
<dbReference type="CDD" id="cd07828">
    <property type="entry name" value="lipocalin_heme-bd-THAP4-like"/>
    <property type="match status" value="1"/>
</dbReference>
<accession>A0A8C2NFI1</accession>
<dbReference type="Pfam" id="PF08768">
    <property type="entry name" value="THAP4_heme-bd"/>
    <property type="match status" value="2"/>
</dbReference>
<protein>
    <recommendedName>
        <fullName evidence="3">THAP4-like heme-binding domain-containing protein</fullName>
    </recommendedName>
</protein>
<feature type="compositionally biased region" description="Pro residues" evidence="2">
    <location>
        <begin position="392"/>
        <end position="403"/>
    </location>
</feature>
<dbReference type="Ensembl" id="ENSCHIT00010004852.1">
    <property type="protein sequence ID" value="ENSCHIP00010003503.1"/>
    <property type="gene ID" value="ENSCHIG00010002531.1"/>
</dbReference>
<feature type="domain" description="THAP4-like heme-binding" evidence="3">
    <location>
        <begin position="217"/>
        <end position="253"/>
    </location>
</feature>
<dbReference type="AlphaFoldDB" id="A0A8C2NFI1"/>
<evidence type="ECO:0000256" key="2">
    <source>
        <dbReference type="SAM" id="MobiDB-lite"/>
    </source>
</evidence>
<dbReference type="InterPro" id="IPR045165">
    <property type="entry name" value="Nitrobindin"/>
</dbReference>
<reference evidence="4" key="2">
    <citation type="submission" date="2025-08" db="UniProtKB">
        <authorList>
            <consortium name="Ensembl"/>
        </authorList>
    </citation>
    <scope>IDENTIFICATION</scope>
</reference>
<feature type="compositionally biased region" description="Low complexity" evidence="2">
    <location>
        <begin position="404"/>
        <end position="425"/>
    </location>
</feature>
<organism evidence="4">
    <name type="scientific">Capra hircus</name>
    <name type="common">Goat</name>
    <dbReference type="NCBI Taxonomy" id="9925"/>
    <lineage>
        <taxon>Eukaryota</taxon>
        <taxon>Metazoa</taxon>
        <taxon>Chordata</taxon>
        <taxon>Craniata</taxon>
        <taxon>Vertebrata</taxon>
        <taxon>Euteleostomi</taxon>
        <taxon>Mammalia</taxon>
        <taxon>Eutheria</taxon>
        <taxon>Laurasiatheria</taxon>
        <taxon>Artiodactyla</taxon>
        <taxon>Ruminantia</taxon>
        <taxon>Pecora</taxon>
        <taxon>Bovidae</taxon>
        <taxon>Caprinae</taxon>
        <taxon>Capra</taxon>
    </lineage>
</organism>
<evidence type="ECO:0000256" key="1">
    <source>
        <dbReference type="ARBA" id="ARBA00036993"/>
    </source>
</evidence>
<dbReference type="Gene3D" id="2.40.128.20">
    <property type="match status" value="2"/>
</dbReference>
<feature type="region of interest" description="Disordered" evidence="2">
    <location>
        <begin position="167"/>
        <end position="190"/>
    </location>
</feature>